<evidence type="ECO:0000313" key="5">
    <source>
        <dbReference type="EnsemblMetazoa" id="GPAI040504-PA"/>
    </source>
</evidence>
<dbReference type="Proteomes" id="UP000092445">
    <property type="component" value="Unassembled WGS sequence"/>
</dbReference>
<protein>
    <recommendedName>
        <fullName evidence="4">Importin N-terminal domain-containing protein</fullName>
    </recommendedName>
</protein>
<evidence type="ECO:0000256" key="1">
    <source>
        <dbReference type="ARBA" id="ARBA00004123"/>
    </source>
</evidence>
<reference evidence="6" key="1">
    <citation type="submission" date="2014-03" db="EMBL/GenBank/DDBJ databases">
        <authorList>
            <person name="Aksoy S."/>
            <person name="Warren W."/>
            <person name="Wilson R.K."/>
        </authorList>
    </citation>
    <scope>NUCLEOTIDE SEQUENCE [LARGE SCALE GENOMIC DNA]</scope>
    <source>
        <strain evidence="6">IAEA</strain>
    </source>
</reference>
<name>A0A1B0ABT5_GLOPL</name>
<dbReference type="SUPFAM" id="SSF48371">
    <property type="entry name" value="ARM repeat"/>
    <property type="match status" value="1"/>
</dbReference>
<evidence type="ECO:0000256" key="3">
    <source>
        <dbReference type="ARBA" id="ARBA00023242"/>
    </source>
</evidence>
<proteinExistence type="predicted"/>
<evidence type="ECO:0000259" key="4">
    <source>
        <dbReference type="PROSITE" id="PS50166"/>
    </source>
</evidence>
<dbReference type="STRING" id="7398.A0A1B0ABT5"/>
<dbReference type="InterPro" id="IPR001494">
    <property type="entry name" value="Importin-beta_N"/>
</dbReference>
<dbReference type="GO" id="GO:0005635">
    <property type="term" value="C:nuclear envelope"/>
    <property type="evidence" value="ECO:0007669"/>
    <property type="project" value="TreeGrafter"/>
</dbReference>
<dbReference type="EnsemblMetazoa" id="GPAI040504-RA">
    <property type="protein sequence ID" value="GPAI040504-PA"/>
    <property type="gene ID" value="GPAI040504"/>
</dbReference>
<dbReference type="Pfam" id="PF03810">
    <property type="entry name" value="IBN_N"/>
    <property type="match status" value="1"/>
</dbReference>
<dbReference type="PANTHER" id="PTHR10997">
    <property type="entry name" value="IMPORTIN-7, 8, 11"/>
    <property type="match status" value="1"/>
</dbReference>
<reference evidence="5" key="2">
    <citation type="submission" date="2020-05" db="UniProtKB">
        <authorList>
            <consortium name="EnsemblMetazoa"/>
        </authorList>
    </citation>
    <scope>IDENTIFICATION</scope>
    <source>
        <strain evidence="5">IAEA</strain>
    </source>
</reference>
<comment type="subcellular location">
    <subcellularLocation>
        <location evidence="1">Nucleus</location>
    </subcellularLocation>
</comment>
<keyword evidence="6" id="KW-1185">Reference proteome</keyword>
<dbReference type="InterPro" id="IPR011989">
    <property type="entry name" value="ARM-like"/>
</dbReference>
<keyword evidence="2" id="KW-0813">Transport</keyword>
<dbReference type="AlphaFoldDB" id="A0A1B0ABT5"/>
<dbReference type="GO" id="GO:0005829">
    <property type="term" value="C:cytosol"/>
    <property type="evidence" value="ECO:0007669"/>
    <property type="project" value="TreeGrafter"/>
</dbReference>
<dbReference type="VEuPathDB" id="VectorBase:GPAI040504"/>
<evidence type="ECO:0000256" key="2">
    <source>
        <dbReference type="ARBA" id="ARBA00022448"/>
    </source>
</evidence>
<keyword evidence="3" id="KW-0539">Nucleus</keyword>
<organism evidence="5 6">
    <name type="scientific">Glossina pallidipes</name>
    <name type="common">Tsetse fly</name>
    <dbReference type="NCBI Taxonomy" id="7398"/>
    <lineage>
        <taxon>Eukaryota</taxon>
        <taxon>Metazoa</taxon>
        <taxon>Ecdysozoa</taxon>
        <taxon>Arthropoda</taxon>
        <taxon>Hexapoda</taxon>
        <taxon>Insecta</taxon>
        <taxon>Pterygota</taxon>
        <taxon>Neoptera</taxon>
        <taxon>Endopterygota</taxon>
        <taxon>Diptera</taxon>
        <taxon>Brachycera</taxon>
        <taxon>Muscomorpha</taxon>
        <taxon>Hippoboscoidea</taxon>
        <taxon>Glossinidae</taxon>
        <taxon>Glossina</taxon>
    </lineage>
</organism>
<dbReference type="GO" id="GO:0006606">
    <property type="term" value="P:protein import into nucleus"/>
    <property type="evidence" value="ECO:0007669"/>
    <property type="project" value="TreeGrafter"/>
</dbReference>
<dbReference type="Gene3D" id="1.25.10.10">
    <property type="entry name" value="Leucine-rich Repeat Variant"/>
    <property type="match status" value="1"/>
</dbReference>
<dbReference type="PANTHER" id="PTHR10997:SF9">
    <property type="entry name" value="IMPORTIN-9"/>
    <property type="match status" value="1"/>
</dbReference>
<accession>A0A1B0ABT5</accession>
<sequence>MDLLTPYPNAPTEMSYVVYLSELIVNQSFDLPLRQIACVMLTRYVENHWGERDGEGNPSEAGSCGLVATDQAKHTIRKILPNGLYDPNSKIRSLVAHTISTIAATDWPSDWTELFDIIIKCLGVLTFLVTGMSKYIQSYMERILPVIWQLLTQIADTYVKVIVNQTKEVLSRVLSVLANFAEKVAGNEFWWKIQEACMVAVQAYNELFR</sequence>
<dbReference type="InterPro" id="IPR016024">
    <property type="entry name" value="ARM-type_fold"/>
</dbReference>
<evidence type="ECO:0000313" key="6">
    <source>
        <dbReference type="Proteomes" id="UP000092445"/>
    </source>
</evidence>
<dbReference type="PROSITE" id="PS50166">
    <property type="entry name" value="IMPORTIN_B_NT"/>
    <property type="match status" value="1"/>
</dbReference>
<feature type="domain" description="Importin N-terminal" evidence="4">
    <location>
        <begin position="1"/>
        <end position="86"/>
    </location>
</feature>
<dbReference type="GO" id="GO:0031267">
    <property type="term" value="F:small GTPase binding"/>
    <property type="evidence" value="ECO:0007669"/>
    <property type="project" value="InterPro"/>
</dbReference>